<keyword evidence="5" id="KW-0067">ATP-binding</keyword>
<dbReference type="OrthoDB" id="3256376at2759"/>
<evidence type="ECO:0000256" key="6">
    <source>
        <dbReference type="ARBA" id="ARBA00022989"/>
    </source>
</evidence>
<keyword evidence="4" id="KW-0547">Nucleotide-binding</keyword>
<dbReference type="GO" id="GO:0005886">
    <property type="term" value="C:plasma membrane"/>
    <property type="evidence" value="ECO:0007669"/>
    <property type="project" value="TreeGrafter"/>
</dbReference>
<feature type="domain" description="Protein kinase" evidence="10">
    <location>
        <begin position="72"/>
        <end position="222"/>
    </location>
</feature>
<evidence type="ECO:0000313" key="11">
    <source>
        <dbReference type="EMBL" id="KAJ7370664.1"/>
    </source>
</evidence>
<evidence type="ECO:0000256" key="8">
    <source>
        <dbReference type="ARBA" id="ARBA00023170"/>
    </source>
</evidence>
<dbReference type="SUPFAM" id="SSF56112">
    <property type="entry name" value="Protein kinase-like (PK-like)"/>
    <property type="match status" value="2"/>
</dbReference>
<dbReference type="InterPro" id="IPR008266">
    <property type="entry name" value="Tyr_kinase_AS"/>
</dbReference>
<dbReference type="InterPro" id="IPR001245">
    <property type="entry name" value="Ser-Thr/Tyr_kinase_cat_dom"/>
</dbReference>
<keyword evidence="8" id="KW-0675">Receptor</keyword>
<feature type="region of interest" description="Disordered" evidence="9">
    <location>
        <begin position="103"/>
        <end position="140"/>
    </location>
</feature>
<dbReference type="GO" id="GO:0005524">
    <property type="term" value="F:ATP binding"/>
    <property type="evidence" value="ECO:0007669"/>
    <property type="project" value="UniProtKB-KW"/>
</dbReference>
<evidence type="ECO:0000256" key="3">
    <source>
        <dbReference type="ARBA" id="ARBA00022729"/>
    </source>
</evidence>
<dbReference type="Gene3D" id="3.30.200.20">
    <property type="entry name" value="Phosphorylase Kinase, domain 1"/>
    <property type="match status" value="1"/>
</dbReference>
<dbReference type="PRINTS" id="PR00109">
    <property type="entry name" value="TYRKINASE"/>
</dbReference>
<evidence type="ECO:0000259" key="10">
    <source>
        <dbReference type="PROSITE" id="PS50011"/>
    </source>
</evidence>
<proteinExistence type="predicted"/>
<protein>
    <recommendedName>
        <fullName evidence="10">Protein kinase domain-containing protein</fullName>
    </recommendedName>
</protein>
<organism evidence="11 12">
    <name type="scientific">Desmophyllum pertusum</name>
    <dbReference type="NCBI Taxonomy" id="174260"/>
    <lineage>
        <taxon>Eukaryota</taxon>
        <taxon>Metazoa</taxon>
        <taxon>Cnidaria</taxon>
        <taxon>Anthozoa</taxon>
        <taxon>Hexacorallia</taxon>
        <taxon>Scleractinia</taxon>
        <taxon>Caryophylliina</taxon>
        <taxon>Caryophylliidae</taxon>
        <taxon>Desmophyllum</taxon>
    </lineage>
</organism>
<dbReference type="EMBL" id="MU826859">
    <property type="protein sequence ID" value="KAJ7370664.1"/>
    <property type="molecule type" value="Genomic_DNA"/>
</dbReference>
<sequence length="222" mass="25003">MTRCVKTAYSTKGDDKVVTYYKGCAKTDECTETAEKPFVECCSDVMCNKGISARSRREIIPFDRWELLPDQIEYGEELGRGAFGVVYKATLKKRQGIEVFDTRKGLQPSKADQEASDLEDKNQSSTDPASLMEGSSSNNDGEMSAVNIAYENYLAEKDFVHRDLAARNILVGRDNRVKVSDFGLMRQIYEDVYSAKKTKKLPLKWMAPESINDSIFTIKSDV</sequence>
<dbReference type="Proteomes" id="UP001163046">
    <property type="component" value="Unassembled WGS sequence"/>
</dbReference>
<name>A0A9X0CRC0_9CNID</name>
<evidence type="ECO:0000256" key="2">
    <source>
        <dbReference type="ARBA" id="ARBA00022692"/>
    </source>
</evidence>
<keyword evidence="12" id="KW-1185">Reference proteome</keyword>
<dbReference type="PROSITE" id="PS00109">
    <property type="entry name" value="PROTEIN_KINASE_TYR"/>
    <property type="match status" value="1"/>
</dbReference>
<dbReference type="SMART" id="SM00219">
    <property type="entry name" value="TyrKc"/>
    <property type="match status" value="1"/>
</dbReference>
<dbReference type="InterPro" id="IPR020635">
    <property type="entry name" value="Tyr_kinase_cat_dom"/>
</dbReference>
<dbReference type="Pfam" id="PF07714">
    <property type="entry name" value="PK_Tyr_Ser-Thr"/>
    <property type="match status" value="1"/>
</dbReference>
<keyword evidence="3" id="KW-0732">Signal</keyword>
<dbReference type="GO" id="GO:0007169">
    <property type="term" value="P:cell surface receptor protein tyrosine kinase signaling pathway"/>
    <property type="evidence" value="ECO:0007669"/>
    <property type="project" value="TreeGrafter"/>
</dbReference>
<dbReference type="PROSITE" id="PS50011">
    <property type="entry name" value="PROTEIN_KINASE_DOM"/>
    <property type="match status" value="1"/>
</dbReference>
<comment type="subcellular location">
    <subcellularLocation>
        <location evidence="1">Membrane</location>
    </subcellularLocation>
</comment>
<dbReference type="PANTHER" id="PTHR24416">
    <property type="entry name" value="TYROSINE-PROTEIN KINASE RECEPTOR"/>
    <property type="match status" value="1"/>
</dbReference>
<dbReference type="AlphaFoldDB" id="A0A9X0CRC0"/>
<dbReference type="GO" id="GO:0004714">
    <property type="term" value="F:transmembrane receptor protein tyrosine kinase activity"/>
    <property type="evidence" value="ECO:0007669"/>
    <property type="project" value="TreeGrafter"/>
</dbReference>
<accession>A0A9X0CRC0</accession>
<evidence type="ECO:0000313" key="12">
    <source>
        <dbReference type="Proteomes" id="UP001163046"/>
    </source>
</evidence>
<evidence type="ECO:0000256" key="4">
    <source>
        <dbReference type="ARBA" id="ARBA00022741"/>
    </source>
</evidence>
<evidence type="ECO:0000256" key="1">
    <source>
        <dbReference type="ARBA" id="ARBA00004370"/>
    </source>
</evidence>
<keyword evidence="7" id="KW-0472">Membrane</keyword>
<evidence type="ECO:0000256" key="9">
    <source>
        <dbReference type="SAM" id="MobiDB-lite"/>
    </source>
</evidence>
<feature type="compositionally biased region" description="Polar residues" evidence="9">
    <location>
        <begin position="123"/>
        <end position="140"/>
    </location>
</feature>
<reference evidence="11" key="1">
    <citation type="submission" date="2023-01" db="EMBL/GenBank/DDBJ databases">
        <title>Genome assembly of the deep-sea coral Lophelia pertusa.</title>
        <authorList>
            <person name="Herrera S."/>
            <person name="Cordes E."/>
        </authorList>
    </citation>
    <scope>NUCLEOTIDE SEQUENCE</scope>
    <source>
        <strain evidence="11">USNM1676648</strain>
        <tissue evidence="11">Polyp</tissue>
    </source>
</reference>
<gene>
    <name evidence="11" type="ORF">OS493_030778</name>
</gene>
<keyword evidence="6" id="KW-1133">Transmembrane helix</keyword>
<evidence type="ECO:0000256" key="5">
    <source>
        <dbReference type="ARBA" id="ARBA00022840"/>
    </source>
</evidence>
<dbReference type="InterPro" id="IPR000719">
    <property type="entry name" value="Prot_kinase_dom"/>
</dbReference>
<dbReference type="Gene3D" id="1.10.510.10">
    <property type="entry name" value="Transferase(Phosphotransferase) domain 1"/>
    <property type="match status" value="1"/>
</dbReference>
<dbReference type="GO" id="GO:0043235">
    <property type="term" value="C:receptor complex"/>
    <property type="evidence" value="ECO:0007669"/>
    <property type="project" value="TreeGrafter"/>
</dbReference>
<dbReference type="InterPro" id="IPR011009">
    <property type="entry name" value="Kinase-like_dom_sf"/>
</dbReference>
<comment type="caution">
    <text evidence="11">The sequence shown here is derived from an EMBL/GenBank/DDBJ whole genome shotgun (WGS) entry which is preliminary data.</text>
</comment>
<dbReference type="PANTHER" id="PTHR24416:SF550">
    <property type="entry name" value="FIBROBLAST GROWTH FACTOR RECEPTOR HOMOLOG 1-RELATED"/>
    <property type="match status" value="1"/>
</dbReference>
<evidence type="ECO:0000256" key="7">
    <source>
        <dbReference type="ARBA" id="ARBA00023136"/>
    </source>
</evidence>
<dbReference type="InterPro" id="IPR050122">
    <property type="entry name" value="RTK"/>
</dbReference>
<keyword evidence="2" id="KW-0812">Transmembrane</keyword>